<dbReference type="Proteomes" id="UP000249260">
    <property type="component" value="Unassembled WGS sequence"/>
</dbReference>
<gene>
    <name evidence="3" type="ORF">DL346_21985</name>
</gene>
<feature type="domain" description="Capsule synthesis protein CapA" evidence="2">
    <location>
        <begin position="6"/>
        <end position="257"/>
    </location>
</feature>
<evidence type="ECO:0000313" key="4">
    <source>
        <dbReference type="Proteomes" id="UP000249260"/>
    </source>
</evidence>
<comment type="similarity">
    <text evidence="1">Belongs to the CapA family.</text>
</comment>
<dbReference type="CDD" id="cd07381">
    <property type="entry name" value="MPP_CapA"/>
    <property type="match status" value="1"/>
</dbReference>
<protein>
    <submittedName>
        <fullName evidence="3">CapA family protein</fullName>
    </submittedName>
</protein>
<dbReference type="Pfam" id="PF09587">
    <property type="entry name" value="PGA_cap"/>
    <property type="match status" value="1"/>
</dbReference>
<dbReference type="SUPFAM" id="SSF56300">
    <property type="entry name" value="Metallo-dependent phosphatases"/>
    <property type="match status" value="1"/>
</dbReference>
<dbReference type="Gene3D" id="3.60.21.10">
    <property type="match status" value="1"/>
</dbReference>
<accession>A0A328U1F6</accession>
<evidence type="ECO:0000259" key="2">
    <source>
        <dbReference type="SMART" id="SM00854"/>
    </source>
</evidence>
<proteinExistence type="inferred from homology"/>
<dbReference type="AlphaFoldDB" id="A0A328U1F6"/>
<sequence length="349" mass="38655">MSIEFKLAAVGDILMIGPLLRSAKQQEDRYAFEPLFRKVAPILKQADLVIGNLETPLAGRESIYSRANSRTGFTMFNCPDELAPALQSVGFDVLTTANNHCMDRGTKGLIRTLNVLDETGIAHTGTYRSDPDKANHIIVEVKGVKVGIASYSKGTNKLPLPEGEAWRVNTVTPATYGKAAAHIRRLASEVDVVIACLHIGKECRHVPLKQSRQLVDLLLASGAHIILGHHPHVLQPSFHTKDDRFAIYSLGNFISTLLYRNPATKCGVIAQLTVSKEDDGKVRVKDVSYVPTWATRLTTSSGIKYRILQIRQTLQQPEPGQSKADWLSMRKVWRAMSPMLVEKKTLPKK</sequence>
<dbReference type="EMBL" id="QLUW01000004">
    <property type="protein sequence ID" value="RAP74715.1"/>
    <property type="molecule type" value="Genomic_DNA"/>
</dbReference>
<organism evidence="3 4">
    <name type="scientific">Paenibacillus montanisoli</name>
    <dbReference type="NCBI Taxonomy" id="2081970"/>
    <lineage>
        <taxon>Bacteria</taxon>
        <taxon>Bacillati</taxon>
        <taxon>Bacillota</taxon>
        <taxon>Bacilli</taxon>
        <taxon>Bacillales</taxon>
        <taxon>Paenibacillaceae</taxon>
        <taxon>Paenibacillus</taxon>
    </lineage>
</organism>
<dbReference type="RefSeq" id="WP_112884502.1">
    <property type="nucleotide sequence ID" value="NZ_QLUW01000004.1"/>
</dbReference>
<name>A0A328U1F6_9BACL</name>
<dbReference type="OrthoDB" id="9810906at2"/>
<dbReference type="PANTHER" id="PTHR33393">
    <property type="entry name" value="POLYGLUTAMINE SYNTHESIS ACCESSORY PROTEIN RV0574C-RELATED"/>
    <property type="match status" value="1"/>
</dbReference>
<dbReference type="InterPro" id="IPR029052">
    <property type="entry name" value="Metallo-depent_PP-like"/>
</dbReference>
<dbReference type="InterPro" id="IPR019079">
    <property type="entry name" value="Capsule_synth_CapA"/>
</dbReference>
<dbReference type="PANTHER" id="PTHR33393:SF12">
    <property type="entry name" value="CAPSULE BIOSYNTHESIS PROTEIN CAPA"/>
    <property type="match status" value="1"/>
</dbReference>
<evidence type="ECO:0000313" key="3">
    <source>
        <dbReference type="EMBL" id="RAP74715.1"/>
    </source>
</evidence>
<dbReference type="SMART" id="SM00854">
    <property type="entry name" value="PGA_cap"/>
    <property type="match status" value="1"/>
</dbReference>
<keyword evidence="4" id="KW-1185">Reference proteome</keyword>
<comment type="caution">
    <text evidence="3">The sequence shown here is derived from an EMBL/GenBank/DDBJ whole genome shotgun (WGS) entry which is preliminary data.</text>
</comment>
<reference evidence="3 4" key="1">
    <citation type="submission" date="2018-06" db="EMBL/GenBank/DDBJ databases">
        <title>Paenibacillus montanisoli sp. nov., isolated from mountain area soil.</title>
        <authorList>
            <person name="Wu M."/>
        </authorList>
    </citation>
    <scope>NUCLEOTIDE SEQUENCE [LARGE SCALE GENOMIC DNA]</scope>
    <source>
        <strain evidence="3 4">RA17</strain>
    </source>
</reference>
<evidence type="ECO:0000256" key="1">
    <source>
        <dbReference type="ARBA" id="ARBA00005662"/>
    </source>
</evidence>
<dbReference type="InterPro" id="IPR052169">
    <property type="entry name" value="CW_Biosynth-Accessory"/>
</dbReference>